<feature type="compositionally biased region" description="Polar residues" evidence="3">
    <location>
        <begin position="198"/>
        <end position="207"/>
    </location>
</feature>
<proteinExistence type="inferred from homology"/>
<sequence length="459" mass="52795">MRGYANYQDEDLDEYEEDGEEEEEYEEEEEERKPTEDELKFLEIRQKFKEALRLKNKKEMGSSLGNSRDKSRRLPNDNYGSFFGPSQPVIAQRVIEESKSLLENRNLAARISNSGYGLSKRAPASTNSERRPVAREPPPRVIHESKMKAQKLKNNRDYSFLLSEDSELPVPKKEPVSRNVSVPNSDARLAQAQHKSRQTMSNHSKPFSNGREERRSVPTHRQMQTKSAPHQMASGSKRPNMPLADSRKQLGGNSGTGPGRPTGQKGLPSKLSAPTKVSNQGPSLTVERKASLVGTKKPAFGMQKEPLSRPHSSLQKPQLEQKRVIHEPEKARLKPKMSVASSKPQVNMIKPARQIAQRASMQVDHAKKRSGRPSFDDEEDEDPSSIIRRMFRYDPRKYVGRDDDDDRNMEANFDDIEREEKRSSRIAREEDEREARLIEEEERRERMRKEAKRRRLSQR</sequence>
<evidence type="ECO:0008006" key="6">
    <source>
        <dbReference type="Google" id="ProtNLM"/>
    </source>
</evidence>
<dbReference type="InterPro" id="IPR013256">
    <property type="entry name" value="Chromatin_SPT2"/>
</dbReference>
<organism evidence="4 5">
    <name type="scientific">Aquilegia coerulea</name>
    <name type="common">Rocky mountain columbine</name>
    <dbReference type="NCBI Taxonomy" id="218851"/>
    <lineage>
        <taxon>Eukaryota</taxon>
        <taxon>Viridiplantae</taxon>
        <taxon>Streptophyta</taxon>
        <taxon>Embryophyta</taxon>
        <taxon>Tracheophyta</taxon>
        <taxon>Spermatophyta</taxon>
        <taxon>Magnoliopsida</taxon>
        <taxon>Ranunculales</taxon>
        <taxon>Ranunculaceae</taxon>
        <taxon>Thalictroideae</taxon>
        <taxon>Aquilegia</taxon>
    </lineage>
</organism>
<evidence type="ECO:0000256" key="3">
    <source>
        <dbReference type="SAM" id="MobiDB-lite"/>
    </source>
</evidence>
<evidence type="ECO:0000256" key="1">
    <source>
        <dbReference type="ARBA" id="ARBA00006461"/>
    </source>
</evidence>
<keyword evidence="5" id="KW-1185">Reference proteome</keyword>
<accession>A0A2G5D4Z4</accession>
<protein>
    <recommendedName>
        <fullName evidence="6">SPT2 chromatin protein</fullName>
    </recommendedName>
</protein>
<comment type="similarity">
    <text evidence="1">Belongs to the SPT2 family.</text>
</comment>
<feature type="compositionally biased region" description="Basic and acidic residues" evidence="3">
    <location>
        <begin position="391"/>
        <end position="401"/>
    </location>
</feature>
<evidence type="ECO:0000313" key="4">
    <source>
        <dbReference type="EMBL" id="PIA38586.1"/>
    </source>
</evidence>
<dbReference type="Proteomes" id="UP000230069">
    <property type="component" value="Unassembled WGS sequence"/>
</dbReference>
<dbReference type="AlphaFoldDB" id="A0A2G5D4Z4"/>
<dbReference type="GO" id="GO:0003677">
    <property type="term" value="F:DNA binding"/>
    <property type="evidence" value="ECO:0007669"/>
    <property type="project" value="TreeGrafter"/>
</dbReference>
<feature type="compositionally biased region" description="Basic and acidic residues" evidence="3">
    <location>
        <begin position="319"/>
        <end position="332"/>
    </location>
</feature>
<evidence type="ECO:0000256" key="2">
    <source>
        <dbReference type="ARBA" id="ARBA00023054"/>
    </source>
</evidence>
<feature type="region of interest" description="Disordered" evidence="3">
    <location>
        <begin position="55"/>
        <end position="85"/>
    </location>
</feature>
<dbReference type="FunCoup" id="A0A2G5D4Z4">
    <property type="interactions" value="1236"/>
</dbReference>
<dbReference type="GO" id="GO:0005730">
    <property type="term" value="C:nucleolus"/>
    <property type="evidence" value="ECO:0007669"/>
    <property type="project" value="TreeGrafter"/>
</dbReference>
<feature type="compositionally biased region" description="Basic residues" evidence="3">
    <location>
        <begin position="449"/>
        <end position="459"/>
    </location>
</feature>
<name>A0A2G5D4Z4_AQUCA</name>
<dbReference type="SMART" id="SM00784">
    <property type="entry name" value="SPT2"/>
    <property type="match status" value="1"/>
</dbReference>
<dbReference type="PANTHER" id="PTHR22691">
    <property type="entry name" value="YEAST SPT2-RELATED"/>
    <property type="match status" value="1"/>
</dbReference>
<dbReference type="EMBL" id="KZ305044">
    <property type="protein sequence ID" value="PIA38583.1"/>
    <property type="molecule type" value="Genomic_DNA"/>
</dbReference>
<dbReference type="GO" id="GO:0006360">
    <property type="term" value="P:transcription by RNA polymerase I"/>
    <property type="evidence" value="ECO:0007669"/>
    <property type="project" value="TreeGrafter"/>
</dbReference>
<feature type="compositionally biased region" description="Acidic residues" evidence="3">
    <location>
        <begin position="402"/>
        <end position="417"/>
    </location>
</feature>
<feature type="compositionally biased region" description="Polar residues" evidence="3">
    <location>
        <begin position="219"/>
        <end position="228"/>
    </location>
</feature>
<feature type="compositionally biased region" description="Acidic residues" evidence="3">
    <location>
        <begin position="8"/>
        <end position="30"/>
    </location>
</feature>
<keyword evidence="2" id="KW-0175">Coiled coil</keyword>
<gene>
    <name evidence="4" type="ORF">AQUCO_02700059v1</name>
</gene>
<feature type="region of interest" description="Disordered" evidence="3">
    <location>
        <begin position="1"/>
        <end position="39"/>
    </location>
</feature>
<reference evidence="4 5" key="1">
    <citation type="submission" date="2017-09" db="EMBL/GenBank/DDBJ databases">
        <title>WGS assembly of Aquilegia coerulea Goldsmith.</title>
        <authorList>
            <person name="Hodges S."/>
            <person name="Kramer E."/>
            <person name="Nordborg M."/>
            <person name="Tomkins J."/>
            <person name="Borevitz J."/>
            <person name="Derieg N."/>
            <person name="Yan J."/>
            <person name="Mihaltcheva S."/>
            <person name="Hayes R.D."/>
            <person name="Rokhsar D."/>
        </authorList>
    </citation>
    <scope>NUCLEOTIDE SEQUENCE [LARGE SCALE GENOMIC DNA]</scope>
    <source>
        <strain evidence="5">cv. Goldsmith</strain>
    </source>
</reference>
<dbReference type="OrthoDB" id="6259853at2759"/>
<dbReference type="STRING" id="218851.A0A2G5D4Z4"/>
<dbReference type="Pfam" id="PF08243">
    <property type="entry name" value="SPT2"/>
    <property type="match status" value="1"/>
</dbReference>
<dbReference type="EMBL" id="KZ305044">
    <property type="protein sequence ID" value="PIA38586.1"/>
    <property type="molecule type" value="Genomic_DNA"/>
</dbReference>
<dbReference type="GO" id="GO:0042393">
    <property type="term" value="F:histone binding"/>
    <property type="evidence" value="ECO:0007669"/>
    <property type="project" value="TreeGrafter"/>
</dbReference>
<feature type="compositionally biased region" description="Basic and acidic residues" evidence="3">
    <location>
        <begin position="128"/>
        <end position="147"/>
    </location>
</feature>
<dbReference type="PANTHER" id="PTHR22691:SF8">
    <property type="entry name" value="PROTEIN SPT2 HOMOLOG"/>
    <property type="match status" value="1"/>
</dbReference>
<feature type="region of interest" description="Disordered" evidence="3">
    <location>
        <begin position="109"/>
        <end position="459"/>
    </location>
</feature>
<evidence type="ECO:0000313" key="5">
    <source>
        <dbReference type="Proteomes" id="UP000230069"/>
    </source>
</evidence>
<feature type="compositionally biased region" description="Basic and acidic residues" evidence="3">
    <location>
        <begin position="418"/>
        <end position="448"/>
    </location>
</feature>
<dbReference type="GO" id="GO:0006334">
    <property type="term" value="P:nucleosome assembly"/>
    <property type="evidence" value="ECO:0007669"/>
    <property type="project" value="TreeGrafter"/>
</dbReference>